<dbReference type="EMBL" id="JAHOPB010000001">
    <property type="protein sequence ID" value="MBU8875571.1"/>
    <property type="molecule type" value="Genomic_DNA"/>
</dbReference>
<keyword evidence="2" id="KW-1185">Reference proteome</keyword>
<gene>
    <name evidence="1" type="ORF">KQ910_17490</name>
</gene>
<comment type="caution">
    <text evidence="1">The sequence shown here is derived from an EMBL/GenBank/DDBJ whole genome shotgun (WGS) entry which is preliminary data.</text>
</comment>
<dbReference type="Proteomes" id="UP000727907">
    <property type="component" value="Unassembled WGS sequence"/>
</dbReference>
<name>A0ABS6IMM9_9HYPH</name>
<sequence>MFSVILYGRNDTHGYNLHKRAAISFNAISEVMSDPDDEILFVDYNTPDDHPTFPEAIHDTLTEKTKKVMRILRIRPEQHAHLKSKTHLVALESQSRNVALRRSNPKNRWVLYTNTDMLLVPRVENESLSDILGAVPDGFYQIPRFELPEMLWEAAFDRRDPAGNLAKLRDWSVRYHLNQVVHNFMPMKYDALGDFQAALREDMFDIHGFDESMLLGWHCDSNLAARLALYRGRVDTLIDKVFGYHCDHTRVAAANNKGRQTRMNNQDQYIWDVATPYIASQAENWGWPDVEIEEIRLDRETSYQRFTAGLDAALKPAEVSYSSTSLEWHLYDDLTYDIPHTLPFVCDQMLTFPRSTSVMLVAARAEFVSRFATAWQAMGFTGKIFVPTECEGLPTDLEGVERDTFEALLPKTDMFVFEFGLATQRTDEPVRAGRHAGPVDNKRLKVISRLFRQAAASEAESRPPNRRTPRRFVGVNVIYNKFWPLFTDYVGANINPFCSQVLAGLPRIDPSLRGKVLRFRGRRAL</sequence>
<evidence type="ECO:0000313" key="1">
    <source>
        <dbReference type="EMBL" id="MBU8875571.1"/>
    </source>
</evidence>
<proteinExistence type="predicted"/>
<reference evidence="1 2" key="1">
    <citation type="submission" date="2021-06" db="EMBL/GenBank/DDBJ databases">
        <authorList>
            <person name="Lee D.H."/>
        </authorList>
    </citation>
    <scope>NUCLEOTIDE SEQUENCE [LARGE SCALE GENOMIC DNA]</scope>
    <source>
        <strain evidence="1 2">MMS21-HV4-11</strain>
    </source>
</reference>
<accession>A0ABS6IMM9</accession>
<protein>
    <submittedName>
        <fullName evidence="1">Uncharacterized protein</fullName>
    </submittedName>
</protein>
<dbReference type="RefSeq" id="WP_216963024.1">
    <property type="nucleotide sequence ID" value="NZ_JAHOPB010000001.1"/>
</dbReference>
<evidence type="ECO:0000313" key="2">
    <source>
        <dbReference type="Proteomes" id="UP000727907"/>
    </source>
</evidence>
<organism evidence="1 2">
    <name type="scientific">Reyranella humidisoli</name>
    <dbReference type="NCBI Taxonomy" id="2849149"/>
    <lineage>
        <taxon>Bacteria</taxon>
        <taxon>Pseudomonadati</taxon>
        <taxon>Pseudomonadota</taxon>
        <taxon>Alphaproteobacteria</taxon>
        <taxon>Hyphomicrobiales</taxon>
        <taxon>Reyranellaceae</taxon>
        <taxon>Reyranella</taxon>
    </lineage>
</organism>